<keyword evidence="2" id="KW-1185">Reference proteome</keyword>
<name>A0A563EU80_9PSEU</name>
<protein>
    <submittedName>
        <fullName evidence="1">Uncharacterized protein</fullName>
    </submittedName>
</protein>
<dbReference type="AlphaFoldDB" id="A0A563EU80"/>
<organism evidence="1 2">
    <name type="scientific">Lentzea tibetensis</name>
    <dbReference type="NCBI Taxonomy" id="2591470"/>
    <lineage>
        <taxon>Bacteria</taxon>
        <taxon>Bacillati</taxon>
        <taxon>Actinomycetota</taxon>
        <taxon>Actinomycetes</taxon>
        <taxon>Pseudonocardiales</taxon>
        <taxon>Pseudonocardiaceae</taxon>
        <taxon>Lentzea</taxon>
    </lineage>
</organism>
<evidence type="ECO:0000313" key="2">
    <source>
        <dbReference type="Proteomes" id="UP000316639"/>
    </source>
</evidence>
<evidence type="ECO:0000313" key="1">
    <source>
        <dbReference type="EMBL" id="TWP51088.1"/>
    </source>
</evidence>
<proteinExistence type="predicted"/>
<accession>A0A563EU80</accession>
<dbReference type="EMBL" id="VOBR01000009">
    <property type="protein sequence ID" value="TWP51088.1"/>
    <property type="molecule type" value="Genomic_DNA"/>
</dbReference>
<comment type="caution">
    <text evidence="1">The sequence shown here is derived from an EMBL/GenBank/DDBJ whole genome shotgun (WGS) entry which is preliminary data.</text>
</comment>
<dbReference type="RefSeq" id="WP_146352608.1">
    <property type="nucleotide sequence ID" value="NZ_VOBR01000009.1"/>
</dbReference>
<sequence length="240" mass="26621">MGSDAELFLFEHGRYLDEVVPALTELTSTGEIRPWLTELIEAVPADPDDDFTWRDEWVGELLPHIREHPGALARHWTECGAQPSCDVDSWILNLFEELVEAAVTSRCLGEHRFVGRTMSTLRYRQALADMRVADDDPIRGLLSSLASRGRAIGHRPVGGTEGIHGWLSPEETADLADRLGRLPVDAAADELARWGLPRVRATAVTAAENGSGLLWGNDVFVEEHQLPEERRALPMGSLDR</sequence>
<dbReference type="OrthoDB" id="3295572at2"/>
<reference evidence="1 2" key="1">
    <citation type="submission" date="2019-07" db="EMBL/GenBank/DDBJ databases">
        <title>Lentzea xizangensis sp. nov., isolated from Qinghai-Tibetan Plateau Soils.</title>
        <authorList>
            <person name="Huang J."/>
        </authorList>
    </citation>
    <scope>NUCLEOTIDE SEQUENCE [LARGE SCALE GENOMIC DNA]</scope>
    <source>
        <strain evidence="1 2">FXJ1.1311</strain>
    </source>
</reference>
<dbReference type="Proteomes" id="UP000316639">
    <property type="component" value="Unassembled WGS sequence"/>
</dbReference>
<gene>
    <name evidence="1" type="ORF">FKR81_15760</name>
</gene>